<organism evidence="2 3">
    <name type="scientific">Jejuia pallidilutea</name>
    <dbReference type="NCBI Taxonomy" id="504487"/>
    <lineage>
        <taxon>Bacteria</taxon>
        <taxon>Pseudomonadati</taxon>
        <taxon>Bacteroidota</taxon>
        <taxon>Flavobacteriia</taxon>
        <taxon>Flavobacteriales</taxon>
        <taxon>Flavobacteriaceae</taxon>
        <taxon>Jejuia</taxon>
    </lineage>
</organism>
<dbReference type="Proteomes" id="UP000251545">
    <property type="component" value="Unassembled WGS sequence"/>
</dbReference>
<keyword evidence="1" id="KW-0732">Signal</keyword>
<feature type="chain" id="PRO_5017074782" evidence="1">
    <location>
        <begin position="28"/>
        <end position="324"/>
    </location>
</feature>
<gene>
    <name evidence="2" type="ORF">CLV33_10676</name>
</gene>
<dbReference type="RefSeq" id="WP_105473968.1">
    <property type="nucleotide sequence ID" value="NZ_PVEO01000006.1"/>
</dbReference>
<proteinExistence type="predicted"/>
<dbReference type="AlphaFoldDB" id="A0A362X590"/>
<reference evidence="2 3" key="1">
    <citation type="submission" date="2018-02" db="EMBL/GenBank/DDBJ databases">
        <title>Genomic Encyclopedia of Archaeal and Bacterial Type Strains, Phase II (KMG-II): from individual species to whole genera.</title>
        <authorList>
            <person name="Goeker M."/>
        </authorList>
    </citation>
    <scope>NUCLEOTIDE SEQUENCE [LARGE SCALE GENOMIC DNA]</scope>
    <source>
        <strain evidence="2 3">DSM 21165</strain>
    </source>
</reference>
<evidence type="ECO:0000256" key="1">
    <source>
        <dbReference type="SAM" id="SignalP"/>
    </source>
</evidence>
<name>A0A362X590_9FLAO</name>
<evidence type="ECO:0000313" key="3">
    <source>
        <dbReference type="Proteomes" id="UP000251545"/>
    </source>
</evidence>
<feature type="signal peptide" evidence="1">
    <location>
        <begin position="1"/>
        <end position="27"/>
    </location>
</feature>
<evidence type="ECO:0000313" key="2">
    <source>
        <dbReference type="EMBL" id="PQV47757.1"/>
    </source>
</evidence>
<dbReference type="EMBL" id="PVEO01000006">
    <property type="protein sequence ID" value="PQV47757.1"/>
    <property type="molecule type" value="Genomic_DNA"/>
</dbReference>
<accession>A0A362X590</accession>
<comment type="caution">
    <text evidence="2">The sequence shown here is derived from an EMBL/GenBank/DDBJ whole genome shotgun (WGS) entry which is preliminary data.</text>
</comment>
<sequence>MASLTHSKKQSLLLSFFIYCWATLSVASQNTPVFSAKGLYYETLVTKIFKGDFINIPFDRDETTFVLLLNEYIDAYAINCANSLPANKVELMRAECVRERVTKDGYGWEISRTCVEWVDVGRGLYAKPEMRNAQEVIEKSQSVDAFRNMYKMMSQKNPVGEALSLVDKAKAIKSDMATLIKLNGCKSDGLMRFEENLRRFATNKQPILVNGEEARKVSISINNQNFSKLAEDLVYEHSKKWAMNQYRRGSITNATITKKDEQNRPMEMTARYRYTGWSGESTGTVRITFVEGLPECLYFHDFPSTCRTADRKLVAQFANGSYKK</sequence>
<protein>
    <submittedName>
        <fullName evidence="2">Uncharacterized protein</fullName>
    </submittedName>
</protein>